<gene>
    <name evidence="2" type="ORF">VP01_2052g1</name>
</gene>
<comment type="caution">
    <text evidence="2">The sequence shown here is derived from an EMBL/GenBank/DDBJ whole genome shotgun (WGS) entry which is preliminary data.</text>
</comment>
<accession>A0A0L6VAS0</accession>
<evidence type="ECO:0000313" key="3">
    <source>
        <dbReference type="Proteomes" id="UP000037035"/>
    </source>
</evidence>
<evidence type="ECO:0000259" key="1">
    <source>
        <dbReference type="Pfam" id="PF03732"/>
    </source>
</evidence>
<dbReference type="InterPro" id="IPR005162">
    <property type="entry name" value="Retrotrans_gag_dom"/>
</dbReference>
<keyword evidence="3" id="KW-1185">Reference proteome</keyword>
<dbReference type="AlphaFoldDB" id="A0A0L6VAS0"/>
<sequence>MSSQRSSGSESWMNCAMECSSCSMHPPKLHGNPSPSLSMESAAKSFFGQIILHTITYPEQFPTESRKVAFAMKVFNAEEVAFNKFLDDFKSSFFNHNCQHRAEVALKSLRQTGTVSAYMQEFNSQAHTIGWANTTDESLPAWTEGKRPTRRVPMPQPPTPMQWTSQPSNVVHTTNSLTLSPVKPLLPLWPSRKYLSWMLQQEQEVLRPPEIFVFSPDL</sequence>
<dbReference type="Proteomes" id="UP000037035">
    <property type="component" value="Unassembled WGS sequence"/>
</dbReference>
<feature type="domain" description="Retrotransposon gag" evidence="1">
    <location>
        <begin position="81"/>
        <end position="139"/>
    </location>
</feature>
<proteinExistence type="predicted"/>
<reference evidence="2 3" key="1">
    <citation type="submission" date="2015-08" db="EMBL/GenBank/DDBJ databases">
        <title>Next Generation Sequencing and Analysis of the Genome of Puccinia sorghi L Schw, the Causal Agent of Maize Common Rust.</title>
        <authorList>
            <person name="Rochi L."/>
            <person name="Burguener G."/>
            <person name="Darino M."/>
            <person name="Turjanski A."/>
            <person name="Kreff E."/>
            <person name="Dieguez M.J."/>
            <person name="Sacco F."/>
        </authorList>
    </citation>
    <scope>NUCLEOTIDE SEQUENCE [LARGE SCALE GENOMIC DNA]</scope>
    <source>
        <strain evidence="2 3">RO10H11247</strain>
    </source>
</reference>
<name>A0A0L6VAS0_9BASI</name>
<dbReference type="Pfam" id="PF03732">
    <property type="entry name" value="Retrotrans_gag"/>
    <property type="match status" value="1"/>
</dbReference>
<evidence type="ECO:0000313" key="2">
    <source>
        <dbReference type="EMBL" id="KNZ57866.1"/>
    </source>
</evidence>
<protein>
    <recommendedName>
        <fullName evidence="1">Retrotransposon gag domain-containing protein</fullName>
    </recommendedName>
</protein>
<dbReference type="EMBL" id="LAVV01006896">
    <property type="protein sequence ID" value="KNZ57866.1"/>
    <property type="molecule type" value="Genomic_DNA"/>
</dbReference>
<dbReference type="VEuPathDB" id="FungiDB:VP01_2052g1"/>
<dbReference type="OrthoDB" id="1434596at2759"/>
<organism evidence="2 3">
    <name type="scientific">Puccinia sorghi</name>
    <dbReference type="NCBI Taxonomy" id="27349"/>
    <lineage>
        <taxon>Eukaryota</taxon>
        <taxon>Fungi</taxon>
        <taxon>Dikarya</taxon>
        <taxon>Basidiomycota</taxon>
        <taxon>Pucciniomycotina</taxon>
        <taxon>Pucciniomycetes</taxon>
        <taxon>Pucciniales</taxon>
        <taxon>Pucciniaceae</taxon>
        <taxon>Puccinia</taxon>
    </lineage>
</organism>